<dbReference type="SMART" id="SM00671">
    <property type="entry name" value="SEL1"/>
    <property type="match status" value="1"/>
</dbReference>
<dbReference type="SUPFAM" id="SSF81901">
    <property type="entry name" value="HCP-like"/>
    <property type="match status" value="1"/>
</dbReference>
<reference evidence="10 11" key="1">
    <citation type="submission" date="2018-08" db="EMBL/GenBank/DDBJ databases">
        <title>Genome and evolution of the arbuscular mycorrhizal fungus Diversispora epigaea (formerly Glomus versiforme) and its bacterial endosymbionts.</title>
        <authorList>
            <person name="Sun X."/>
            <person name="Fei Z."/>
            <person name="Harrison M."/>
        </authorList>
    </citation>
    <scope>NUCLEOTIDE SEQUENCE [LARGE SCALE GENOMIC DNA]</scope>
    <source>
        <strain evidence="10 11">IT104</strain>
    </source>
</reference>
<dbReference type="InterPro" id="IPR043001">
    <property type="entry name" value="IP5_2-K_N_lobe"/>
</dbReference>
<dbReference type="GO" id="GO:0035299">
    <property type="term" value="F:inositol-1,3,4,5,6-pentakisphosphate 2-kinase activity"/>
    <property type="evidence" value="ECO:0007669"/>
    <property type="project" value="UniProtKB-EC"/>
</dbReference>
<dbReference type="GO" id="GO:0005634">
    <property type="term" value="C:nucleus"/>
    <property type="evidence" value="ECO:0007669"/>
    <property type="project" value="TreeGrafter"/>
</dbReference>
<evidence type="ECO:0000313" key="10">
    <source>
        <dbReference type="EMBL" id="RHZ83513.1"/>
    </source>
</evidence>
<feature type="compositionally biased region" description="Acidic residues" evidence="9">
    <location>
        <begin position="50"/>
        <end position="63"/>
    </location>
</feature>
<gene>
    <name evidence="10" type="ORF">Glove_91g37</name>
</gene>
<evidence type="ECO:0000256" key="2">
    <source>
        <dbReference type="ARBA" id="ARBA00012023"/>
    </source>
</evidence>
<comment type="caution">
    <text evidence="10">The sequence shown here is derived from an EMBL/GenBank/DDBJ whole genome shotgun (WGS) entry which is preliminary data.</text>
</comment>
<evidence type="ECO:0000256" key="7">
    <source>
        <dbReference type="ARBA" id="ARBA00022840"/>
    </source>
</evidence>
<dbReference type="AlphaFoldDB" id="A0A397JEX1"/>
<name>A0A397JEX1_9GLOM</name>
<keyword evidence="5 8" id="KW-0547">Nucleotide-binding</keyword>
<comment type="catalytic activity">
    <reaction evidence="1 8">
        <text>1D-myo-inositol 1,3,4,5,6-pentakisphosphate + ATP = 1D-myo-inositol hexakisphosphate + ADP + H(+)</text>
        <dbReference type="Rhea" id="RHEA:20313"/>
        <dbReference type="ChEBI" id="CHEBI:15378"/>
        <dbReference type="ChEBI" id="CHEBI:30616"/>
        <dbReference type="ChEBI" id="CHEBI:57733"/>
        <dbReference type="ChEBI" id="CHEBI:58130"/>
        <dbReference type="ChEBI" id="CHEBI:456216"/>
        <dbReference type="EC" id="2.7.1.158"/>
    </reaction>
</comment>
<evidence type="ECO:0000256" key="5">
    <source>
        <dbReference type="ARBA" id="ARBA00022741"/>
    </source>
</evidence>
<dbReference type="Pfam" id="PF08238">
    <property type="entry name" value="Sel1"/>
    <property type="match status" value="1"/>
</dbReference>
<dbReference type="OrthoDB" id="272370at2759"/>
<feature type="region of interest" description="Disordered" evidence="9">
    <location>
        <begin position="163"/>
        <end position="193"/>
    </location>
</feature>
<keyword evidence="4 8" id="KW-0808">Transferase</keyword>
<dbReference type="GO" id="GO:0005524">
    <property type="term" value="F:ATP binding"/>
    <property type="evidence" value="ECO:0007669"/>
    <property type="project" value="UniProtKB-KW"/>
</dbReference>
<evidence type="ECO:0000256" key="4">
    <source>
        <dbReference type="ARBA" id="ARBA00022679"/>
    </source>
</evidence>
<dbReference type="Gene3D" id="1.25.40.10">
    <property type="entry name" value="Tetratricopeptide repeat domain"/>
    <property type="match status" value="1"/>
</dbReference>
<dbReference type="GO" id="GO:0032958">
    <property type="term" value="P:inositol phosphate biosynthetic process"/>
    <property type="evidence" value="ECO:0007669"/>
    <property type="project" value="TreeGrafter"/>
</dbReference>
<comment type="domain">
    <text evidence="8">The EXKPK motif is conserved in inositol-pentakisphosphate 2-kinases of both family 1 and 2.</text>
</comment>
<sequence length="641" mass="74461">MTRIESIPELYSVKVWHFKAEGNANIILTYNGENEKFSGIVIRLRKSNYDENDSNDEDNENMEIDSTTTITRDSKDSPIFSCLYIDNVVKPLLGESIGEYVGETILLKVQPKFLKELSNSIRRFRSVKRLHKDIDFNQQYAILTFDQTQFPLINSPTLSSSVLLPPPPSSPARSLSSPARSSSSTVPSPPISSPTLSIELKPKWLFLPNSPFISSQNSIKFQTCRFCMHKYYKQKDNKIDQSLITGYCPLDLVSFENQRMKKSIEELFKSPDNNLKIFLQGEQVPLEKNWQQQLSEFFEIDAFNSPDGNQSQNKLIMDSIVKLLTETILAESSLFNHLKYLQRTLDESDIEGIHKLYLNQQQRKSNLSDPTIEEWKFVVENYKQRIRNLRNHNHHNNHNNNNNYQNYHHYQNHNNYHNHNNNQNNIREMIGNMNNSQIQQRIYEFLISTTFKDCSIIFTFKKSSSSQGVVHDDNNRSKAAKISPVLHKPFKNISILIPSSSSQSHSPSLSQLHSSSSSRKTYFLKDSNSKKEFNKIHFNYICGIIDLDPKFIKKILYYHHLDLKIVKNYLKHLNDNRNGEIRKYLGYCYENGIGIIKDEAKSFQWFLKSTERGNTIEQYNLGHCGIGTNKDEEKTFQRFLS</sequence>
<organism evidence="10 11">
    <name type="scientific">Diversispora epigaea</name>
    <dbReference type="NCBI Taxonomy" id="1348612"/>
    <lineage>
        <taxon>Eukaryota</taxon>
        <taxon>Fungi</taxon>
        <taxon>Fungi incertae sedis</taxon>
        <taxon>Mucoromycota</taxon>
        <taxon>Glomeromycotina</taxon>
        <taxon>Glomeromycetes</taxon>
        <taxon>Diversisporales</taxon>
        <taxon>Diversisporaceae</taxon>
        <taxon>Diversispora</taxon>
    </lineage>
</organism>
<evidence type="ECO:0000313" key="11">
    <source>
        <dbReference type="Proteomes" id="UP000266861"/>
    </source>
</evidence>
<keyword evidence="7 8" id="KW-0067">ATP-binding</keyword>
<keyword evidence="11" id="KW-1185">Reference proteome</keyword>
<evidence type="ECO:0000256" key="6">
    <source>
        <dbReference type="ARBA" id="ARBA00022777"/>
    </source>
</evidence>
<dbReference type="InterPro" id="IPR009286">
    <property type="entry name" value="Ins_P5_2-kin"/>
</dbReference>
<proteinExistence type="predicted"/>
<dbReference type="STRING" id="1348612.A0A397JEX1"/>
<dbReference type="InterPro" id="IPR011990">
    <property type="entry name" value="TPR-like_helical_dom_sf"/>
</dbReference>
<dbReference type="EC" id="2.7.1.158" evidence="2 8"/>
<evidence type="ECO:0000256" key="1">
    <source>
        <dbReference type="ARBA" id="ARBA00001774"/>
    </source>
</evidence>
<dbReference type="Pfam" id="PF06090">
    <property type="entry name" value="Ins_P5_2-kin"/>
    <property type="match status" value="1"/>
</dbReference>
<accession>A0A397JEX1</accession>
<feature type="region of interest" description="Disordered" evidence="9">
    <location>
        <begin position="49"/>
        <end position="70"/>
    </location>
</feature>
<comment type="function">
    <text evidence="8">Phosphorylates Ins(1,3,4,5,6)P5 at position 2 to form Ins(1,2,3,4,5,6)P6 (InsP6 or phytate).</text>
</comment>
<keyword evidence="6 8" id="KW-0418">Kinase</keyword>
<protein>
    <recommendedName>
        <fullName evidence="3 8">Inositol-pentakisphosphate 2-kinase</fullName>
        <ecNumber evidence="2 8">2.7.1.158</ecNumber>
    </recommendedName>
</protein>
<dbReference type="InterPro" id="IPR006597">
    <property type="entry name" value="Sel1-like"/>
</dbReference>
<evidence type="ECO:0000256" key="3">
    <source>
        <dbReference type="ARBA" id="ARBA00014846"/>
    </source>
</evidence>
<dbReference type="Gene3D" id="3.30.200.110">
    <property type="entry name" value="Inositol-pentakisphosphate 2-kinase, N-lobe"/>
    <property type="match status" value="1"/>
</dbReference>
<dbReference type="PANTHER" id="PTHR14456">
    <property type="entry name" value="INOSITOL POLYPHOSPHATE KINASE 1"/>
    <property type="match status" value="1"/>
</dbReference>
<feature type="compositionally biased region" description="Low complexity" evidence="9">
    <location>
        <begin position="171"/>
        <end position="186"/>
    </location>
</feature>
<evidence type="ECO:0000256" key="9">
    <source>
        <dbReference type="SAM" id="MobiDB-lite"/>
    </source>
</evidence>
<dbReference type="Proteomes" id="UP000266861">
    <property type="component" value="Unassembled WGS sequence"/>
</dbReference>
<evidence type="ECO:0000256" key="8">
    <source>
        <dbReference type="RuleBase" id="RU364126"/>
    </source>
</evidence>
<dbReference type="EMBL" id="PQFF01000087">
    <property type="protein sequence ID" value="RHZ83513.1"/>
    <property type="molecule type" value="Genomic_DNA"/>
</dbReference>
<dbReference type="PANTHER" id="PTHR14456:SF2">
    <property type="entry name" value="INOSITOL-PENTAKISPHOSPHATE 2-KINASE"/>
    <property type="match status" value="1"/>
</dbReference>